<proteinExistence type="predicted"/>
<dbReference type="HOGENOM" id="CLU_1147285_0_0_1"/>
<feature type="region of interest" description="Disordered" evidence="1">
    <location>
        <begin position="90"/>
        <end position="125"/>
    </location>
</feature>
<accession>H0EKY2</accession>
<dbReference type="AlphaFoldDB" id="H0EKY2"/>
<keyword evidence="3" id="KW-1185">Reference proteome</keyword>
<gene>
    <name evidence="2" type="ORF">M7I_3216</name>
</gene>
<evidence type="ECO:0000313" key="3">
    <source>
        <dbReference type="Proteomes" id="UP000005446"/>
    </source>
</evidence>
<sequence>MSAELVVKKRGRPKKVVQEAEIEIPDSMKKKTTTRAKSTKTIAATATAKPTKAGKTKVITSAKTITASPATSKTVVASKNAKVTKTIAKIEAPTTVNHPEKPPKTASATATRSTPITTTTKTVTSKISSPTLSKAFEPQEKPTIIAPATAVDENTTEAHQVLEKAAPHEPRNDPPNYNRDVQDIKRSPRAFAEESIITIREPLVDRICHKYTTYTSISTCHKKRTGETGIERRTKIPGTTRV</sequence>
<name>H0EKY2_GLAL7</name>
<evidence type="ECO:0000313" key="2">
    <source>
        <dbReference type="EMBL" id="EHL00825.1"/>
    </source>
</evidence>
<reference evidence="2 3" key="1">
    <citation type="journal article" date="2012" name="Eukaryot. Cell">
        <title>Genome sequence of the fungus Glarea lozoyensis: the first genome sequence of a species from the Helotiaceae family.</title>
        <authorList>
            <person name="Youssar L."/>
            <person name="Gruening B.A."/>
            <person name="Erxleben A."/>
            <person name="Guenther S."/>
            <person name="Huettel W."/>
        </authorList>
    </citation>
    <scope>NUCLEOTIDE SEQUENCE [LARGE SCALE GENOMIC DNA]</scope>
    <source>
        <strain evidence="3">ATCC 74030 / MF5533</strain>
    </source>
</reference>
<dbReference type="Proteomes" id="UP000005446">
    <property type="component" value="Unassembled WGS sequence"/>
</dbReference>
<evidence type="ECO:0000256" key="1">
    <source>
        <dbReference type="SAM" id="MobiDB-lite"/>
    </source>
</evidence>
<protein>
    <submittedName>
        <fullName evidence="2">Uncharacterized protein</fullName>
    </submittedName>
</protein>
<dbReference type="InParanoid" id="H0EKY2"/>
<feature type="compositionally biased region" description="Low complexity" evidence="1">
    <location>
        <begin position="104"/>
        <end position="125"/>
    </location>
</feature>
<comment type="caution">
    <text evidence="2">The sequence shown here is derived from an EMBL/GenBank/DDBJ whole genome shotgun (WGS) entry which is preliminary data.</text>
</comment>
<organism evidence="2 3">
    <name type="scientific">Glarea lozoyensis (strain ATCC 74030 / MF5533)</name>
    <dbReference type="NCBI Taxonomy" id="1104152"/>
    <lineage>
        <taxon>Eukaryota</taxon>
        <taxon>Fungi</taxon>
        <taxon>Dikarya</taxon>
        <taxon>Ascomycota</taxon>
        <taxon>Pezizomycotina</taxon>
        <taxon>Leotiomycetes</taxon>
        <taxon>Helotiales</taxon>
        <taxon>Helotiaceae</taxon>
        <taxon>Glarea</taxon>
    </lineage>
</organism>
<dbReference type="EMBL" id="AGUE01000073">
    <property type="protein sequence ID" value="EHL00825.1"/>
    <property type="molecule type" value="Genomic_DNA"/>
</dbReference>